<evidence type="ECO:0000256" key="1">
    <source>
        <dbReference type="ARBA" id="ARBA00001933"/>
    </source>
</evidence>
<evidence type="ECO:0000256" key="3">
    <source>
        <dbReference type="ARBA" id="ARBA00022679"/>
    </source>
</evidence>
<dbReference type="InterPro" id="IPR050859">
    <property type="entry name" value="Class-I_PLP-dep_aminotransf"/>
</dbReference>
<gene>
    <name evidence="6" type="ORF">JOF43_002009</name>
</gene>
<dbReference type="GO" id="GO:0008483">
    <property type="term" value="F:transaminase activity"/>
    <property type="evidence" value="ECO:0007669"/>
    <property type="project" value="UniProtKB-KW"/>
</dbReference>
<keyword evidence="4" id="KW-0663">Pyridoxal phosphate</keyword>
<dbReference type="InterPro" id="IPR004839">
    <property type="entry name" value="Aminotransferase_I/II_large"/>
</dbReference>
<protein>
    <submittedName>
        <fullName evidence="6">2-aminoadipate transaminase</fullName>
        <ecNumber evidence="6">2.6.1.-</ecNumber>
    </submittedName>
</protein>
<sequence>MTVPQTSAPYRFPVAARYAGMESSPLKDIFALAAREDVVSFAGGIPDPELFDLQAVAACYEWVLSQQGHRALQYGVSEGEVELREQAARRLSRDLPTDASQIRVTSGSQEGLFVLAQALLEPGDVVLVESPTYLAAVQAFAVHGARMIGVDTDDDGVVPEALEEAILTHRPRMAYLIPTFQNPTGRTMPVARREAVADVLLRTGVPLVEDDPYGALSFTGGTWAPIASLPGMGERTLLLNSMSKLMSPGVRIGWIRAEGPVLDTLAVAKAAISMQSSVVDQLTVARYLETADLDAHVATVSGVYRERRDAMASAIAPVLPPGAHVTHPDGGMFLWAALGEGYDAQRILADAVEAGVAYLPGWSFFADHPDHSTMRLSFVTHSPEVIEDAVGRLGEVIAQHPQR</sequence>
<dbReference type="PANTHER" id="PTHR42790:SF19">
    <property type="entry name" value="KYNURENINE_ALPHA-AMINOADIPATE AMINOTRANSFERASE, MITOCHONDRIAL"/>
    <property type="match status" value="1"/>
</dbReference>
<dbReference type="CDD" id="cd00609">
    <property type="entry name" value="AAT_like"/>
    <property type="match status" value="1"/>
</dbReference>
<reference evidence="6 7" key="1">
    <citation type="submission" date="2021-03" db="EMBL/GenBank/DDBJ databases">
        <title>Sequencing the genomes of 1000 actinobacteria strains.</title>
        <authorList>
            <person name="Klenk H.-P."/>
        </authorList>
    </citation>
    <scope>NUCLEOTIDE SEQUENCE [LARGE SCALE GENOMIC DNA]</scope>
    <source>
        <strain evidence="6 7">DSM 14566</strain>
    </source>
</reference>
<keyword evidence="3 6" id="KW-0808">Transferase</keyword>
<accession>A0ABS4X0S4</accession>
<organism evidence="6 7">
    <name type="scientific">Brachybacterium sacelli</name>
    <dbReference type="NCBI Taxonomy" id="173364"/>
    <lineage>
        <taxon>Bacteria</taxon>
        <taxon>Bacillati</taxon>
        <taxon>Actinomycetota</taxon>
        <taxon>Actinomycetes</taxon>
        <taxon>Micrococcales</taxon>
        <taxon>Dermabacteraceae</taxon>
        <taxon>Brachybacterium</taxon>
    </lineage>
</organism>
<feature type="domain" description="Aminotransferase class I/classII large" evidence="5">
    <location>
        <begin position="65"/>
        <end position="393"/>
    </location>
</feature>
<dbReference type="EMBL" id="JAGIOD010000001">
    <property type="protein sequence ID" value="MBP2382052.1"/>
    <property type="molecule type" value="Genomic_DNA"/>
</dbReference>
<dbReference type="Gene3D" id="3.40.640.10">
    <property type="entry name" value="Type I PLP-dependent aspartate aminotransferase-like (Major domain)"/>
    <property type="match status" value="1"/>
</dbReference>
<dbReference type="Proteomes" id="UP001519290">
    <property type="component" value="Unassembled WGS sequence"/>
</dbReference>
<evidence type="ECO:0000313" key="7">
    <source>
        <dbReference type="Proteomes" id="UP001519290"/>
    </source>
</evidence>
<dbReference type="PANTHER" id="PTHR42790">
    <property type="entry name" value="AMINOTRANSFERASE"/>
    <property type="match status" value="1"/>
</dbReference>
<comment type="caution">
    <text evidence="6">The sequence shown here is derived from an EMBL/GenBank/DDBJ whole genome shotgun (WGS) entry which is preliminary data.</text>
</comment>
<dbReference type="RefSeq" id="WP_209901667.1">
    <property type="nucleotide sequence ID" value="NZ_BAAAJW010000011.1"/>
</dbReference>
<dbReference type="EC" id="2.6.1.-" evidence="6"/>
<dbReference type="SUPFAM" id="SSF53383">
    <property type="entry name" value="PLP-dependent transferases"/>
    <property type="match status" value="1"/>
</dbReference>
<dbReference type="InterPro" id="IPR015424">
    <property type="entry name" value="PyrdxlP-dep_Trfase"/>
</dbReference>
<name>A0ABS4X0S4_9MICO</name>
<dbReference type="Gene3D" id="3.90.1150.10">
    <property type="entry name" value="Aspartate Aminotransferase, domain 1"/>
    <property type="match status" value="1"/>
</dbReference>
<evidence type="ECO:0000256" key="4">
    <source>
        <dbReference type="ARBA" id="ARBA00022898"/>
    </source>
</evidence>
<keyword evidence="7" id="KW-1185">Reference proteome</keyword>
<dbReference type="InterPro" id="IPR015422">
    <property type="entry name" value="PyrdxlP-dep_Trfase_small"/>
</dbReference>
<evidence type="ECO:0000256" key="2">
    <source>
        <dbReference type="ARBA" id="ARBA00022576"/>
    </source>
</evidence>
<keyword evidence="2 6" id="KW-0032">Aminotransferase</keyword>
<dbReference type="Pfam" id="PF00155">
    <property type="entry name" value="Aminotran_1_2"/>
    <property type="match status" value="1"/>
</dbReference>
<dbReference type="InterPro" id="IPR015421">
    <property type="entry name" value="PyrdxlP-dep_Trfase_major"/>
</dbReference>
<proteinExistence type="predicted"/>
<comment type="cofactor">
    <cofactor evidence="1">
        <name>pyridoxal 5'-phosphate</name>
        <dbReference type="ChEBI" id="CHEBI:597326"/>
    </cofactor>
</comment>
<evidence type="ECO:0000313" key="6">
    <source>
        <dbReference type="EMBL" id="MBP2382052.1"/>
    </source>
</evidence>
<evidence type="ECO:0000259" key="5">
    <source>
        <dbReference type="Pfam" id="PF00155"/>
    </source>
</evidence>